<keyword evidence="1" id="KW-0507">mRNA processing</keyword>
<dbReference type="OrthoDB" id="427960at2759"/>
<name>A0A9Q3E7L4_9BASI</name>
<evidence type="ECO:0000256" key="2">
    <source>
        <dbReference type="PROSITE-ProRule" id="PRU00047"/>
    </source>
</evidence>
<dbReference type="GO" id="GO:0008270">
    <property type="term" value="F:zinc ion binding"/>
    <property type="evidence" value="ECO:0007669"/>
    <property type="project" value="UniProtKB-KW"/>
</dbReference>
<feature type="domain" description="CCHC-type" evidence="4">
    <location>
        <begin position="67"/>
        <end position="82"/>
    </location>
</feature>
<keyword evidence="2" id="KW-0862">Zinc</keyword>
<reference evidence="5" key="1">
    <citation type="submission" date="2021-03" db="EMBL/GenBank/DDBJ databases">
        <title>Draft genome sequence of rust myrtle Austropuccinia psidii MF-1, a brazilian biotype.</title>
        <authorList>
            <person name="Quecine M.C."/>
            <person name="Pachon D.M.R."/>
            <person name="Bonatelli M.L."/>
            <person name="Correr F.H."/>
            <person name="Franceschini L.M."/>
            <person name="Leite T.F."/>
            <person name="Margarido G.R.A."/>
            <person name="Almeida C.A."/>
            <person name="Ferrarezi J.A."/>
            <person name="Labate C.A."/>
        </authorList>
    </citation>
    <scope>NUCLEOTIDE SEQUENCE</scope>
    <source>
        <strain evidence="5">MF-1</strain>
    </source>
</reference>
<dbReference type="InterPro" id="IPR036875">
    <property type="entry name" value="Znf_CCHC_sf"/>
</dbReference>
<dbReference type="SUPFAM" id="SSF57756">
    <property type="entry name" value="Retrovirus zinc finger-like domains"/>
    <property type="match status" value="1"/>
</dbReference>
<evidence type="ECO:0000256" key="3">
    <source>
        <dbReference type="SAM" id="MobiDB-lite"/>
    </source>
</evidence>
<dbReference type="AlphaFoldDB" id="A0A9Q3E7L4"/>
<keyword evidence="2" id="KW-0479">Metal-binding</keyword>
<evidence type="ECO:0000313" key="6">
    <source>
        <dbReference type="Proteomes" id="UP000765509"/>
    </source>
</evidence>
<evidence type="ECO:0000313" key="5">
    <source>
        <dbReference type="EMBL" id="MBW0513838.1"/>
    </source>
</evidence>
<evidence type="ECO:0000256" key="1">
    <source>
        <dbReference type="ARBA" id="ARBA00022664"/>
    </source>
</evidence>
<keyword evidence="2" id="KW-0863">Zinc-finger</keyword>
<dbReference type="Proteomes" id="UP000765509">
    <property type="component" value="Unassembled WGS sequence"/>
</dbReference>
<dbReference type="GO" id="GO:0006397">
    <property type="term" value="P:mRNA processing"/>
    <property type="evidence" value="ECO:0007669"/>
    <property type="project" value="UniProtKB-KW"/>
</dbReference>
<dbReference type="EMBL" id="AVOT02023656">
    <property type="protein sequence ID" value="MBW0513838.1"/>
    <property type="molecule type" value="Genomic_DNA"/>
</dbReference>
<keyword evidence="6" id="KW-1185">Reference proteome</keyword>
<gene>
    <name evidence="5" type="ORF">O181_053553</name>
</gene>
<dbReference type="GO" id="GO:0003676">
    <property type="term" value="F:nucleic acid binding"/>
    <property type="evidence" value="ECO:0007669"/>
    <property type="project" value="InterPro"/>
</dbReference>
<feature type="compositionally biased region" description="Polar residues" evidence="3">
    <location>
        <begin position="33"/>
        <end position="44"/>
    </location>
</feature>
<dbReference type="PROSITE" id="PS50158">
    <property type="entry name" value="ZF_CCHC"/>
    <property type="match status" value="1"/>
</dbReference>
<evidence type="ECO:0000259" key="4">
    <source>
        <dbReference type="PROSITE" id="PS50158"/>
    </source>
</evidence>
<accession>A0A9Q3E7L4</accession>
<protein>
    <recommendedName>
        <fullName evidence="4">CCHC-type domain-containing protein</fullName>
    </recommendedName>
</protein>
<sequence length="105" mass="11651">MDQIEAEVSCGKTTTFASCALNLEACYQQPKTTDLQPSFSSITMTPRPESPEKEEHTALRTMMQLVCHTCNKHGHITRNCPELLGQKANTTTLTTHTFKPILTSP</sequence>
<dbReference type="InterPro" id="IPR001878">
    <property type="entry name" value="Znf_CCHC"/>
</dbReference>
<comment type="caution">
    <text evidence="5">The sequence shown here is derived from an EMBL/GenBank/DDBJ whole genome shotgun (WGS) entry which is preliminary data.</text>
</comment>
<feature type="region of interest" description="Disordered" evidence="3">
    <location>
        <begin position="33"/>
        <end position="52"/>
    </location>
</feature>
<proteinExistence type="predicted"/>
<dbReference type="Gene3D" id="4.10.60.10">
    <property type="entry name" value="Zinc finger, CCHC-type"/>
    <property type="match status" value="1"/>
</dbReference>
<organism evidence="5 6">
    <name type="scientific">Austropuccinia psidii MF-1</name>
    <dbReference type="NCBI Taxonomy" id="1389203"/>
    <lineage>
        <taxon>Eukaryota</taxon>
        <taxon>Fungi</taxon>
        <taxon>Dikarya</taxon>
        <taxon>Basidiomycota</taxon>
        <taxon>Pucciniomycotina</taxon>
        <taxon>Pucciniomycetes</taxon>
        <taxon>Pucciniales</taxon>
        <taxon>Sphaerophragmiaceae</taxon>
        <taxon>Austropuccinia</taxon>
    </lineage>
</organism>